<feature type="region of interest" description="Disordered" evidence="1">
    <location>
        <begin position="45"/>
        <end position="67"/>
    </location>
</feature>
<keyword evidence="3" id="KW-1185">Reference proteome</keyword>
<gene>
    <name evidence="2" type="ORF">GL50803_0026435</name>
</gene>
<dbReference type="AlphaFoldDB" id="A8BG81"/>
<reference evidence="2 3" key="1">
    <citation type="journal article" date="2007" name="Science">
        <title>Genomic minimalism in the early diverging intestinal parasite Giardia lamblia.</title>
        <authorList>
            <person name="Morrison H.G."/>
            <person name="McArthur A.G."/>
            <person name="Gillin F.D."/>
            <person name="Aley S.B."/>
            <person name="Adam R.D."/>
            <person name="Olsen G.J."/>
            <person name="Best A.A."/>
            <person name="Cande W.Z."/>
            <person name="Chen F."/>
            <person name="Cipriano M.J."/>
            <person name="Davids B.J."/>
            <person name="Dawson S.C."/>
            <person name="Elmendorf H.G."/>
            <person name="Hehl A.B."/>
            <person name="Holder M.E."/>
            <person name="Huse S.M."/>
            <person name="Kim U.U."/>
            <person name="Lasek-Nesselquist E."/>
            <person name="Manning G."/>
            <person name="Nigam A."/>
            <person name="Nixon J.E."/>
            <person name="Palm D."/>
            <person name="Passamaneck N.E."/>
            <person name="Prabhu A."/>
            <person name="Reich C.I."/>
            <person name="Reiner D.S."/>
            <person name="Samuelson J."/>
            <person name="Svard S.G."/>
            <person name="Sogin M.L."/>
        </authorList>
    </citation>
    <scope>NUCLEOTIDE SEQUENCE [LARGE SCALE GENOMIC DNA]</scope>
    <source>
        <strain evidence="2 3">WB C6</strain>
    </source>
</reference>
<proteinExistence type="predicted"/>
<name>A8BG81_GIAIC</name>
<dbReference type="RefSeq" id="XP_001707143.1">
    <property type="nucleotide sequence ID" value="XM_001707091.1"/>
</dbReference>
<dbReference type="HOGENOM" id="CLU_1252684_0_0_1"/>
<evidence type="ECO:0000313" key="3">
    <source>
        <dbReference type="Proteomes" id="UP000001548"/>
    </source>
</evidence>
<evidence type="ECO:0000313" key="2">
    <source>
        <dbReference type="EMBL" id="KAE8302210.1"/>
    </source>
</evidence>
<evidence type="ECO:0000256" key="1">
    <source>
        <dbReference type="SAM" id="MobiDB-lite"/>
    </source>
</evidence>
<dbReference type="OMA" id="ISHAWGH"/>
<dbReference type="VEuPathDB" id="GiardiaDB:GL50803_26435"/>
<feature type="compositionally biased region" description="Polar residues" evidence="1">
    <location>
        <begin position="45"/>
        <end position="66"/>
    </location>
</feature>
<protein>
    <submittedName>
        <fullName evidence="2">Uncharacterized protein</fullName>
    </submittedName>
</protein>
<feature type="region of interest" description="Disordered" evidence="1">
    <location>
        <begin position="124"/>
        <end position="155"/>
    </location>
</feature>
<dbReference type="EMBL" id="AACB03000004">
    <property type="protein sequence ID" value="KAE8302210.1"/>
    <property type="molecule type" value="Genomic_DNA"/>
</dbReference>
<comment type="caution">
    <text evidence="2">The sequence shown here is derived from an EMBL/GenBank/DDBJ whole genome shotgun (WGS) entry which is preliminary data.</text>
</comment>
<feature type="compositionally biased region" description="Low complexity" evidence="1">
    <location>
        <begin position="134"/>
        <end position="151"/>
    </location>
</feature>
<organism evidence="2 3">
    <name type="scientific">Giardia intestinalis (strain ATCC 50803 / WB clone C6)</name>
    <name type="common">Giardia lamblia</name>
    <dbReference type="NCBI Taxonomy" id="184922"/>
    <lineage>
        <taxon>Eukaryota</taxon>
        <taxon>Metamonada</taxon>
        <taxon>Diplomonadida</taxon>
        <taxon>Hexamitidae</taxon>
        <taxon>Giardiinae</taxon>
        <taxon>Giardia</taxon>
    </lineage>
</organism>
<feature type="region of interest" description="Disordered" evidence="1">
    <location>
        <begin position="170"/>
        <end position="194"/>
    </location>
</feature>
<sequence length="221" mass="24100">MLTNNQAHQQPFRTVSLSYQRGSIPSASPISHAWGHRVVLNQVTANSNDPSTGHPSGRSSRSCAHRQTSEHVVPLLVTVKPLVVDTDQRVSHGSARSVSPLALRATSQSTYRLVPVDNTARLLRQHPPGSSFRPLTTSLTSMAPPSTSSTTERLPHAVDTADASARFVEREPDPDIKSGQPTEPMAEGPEASESRMYVRGRFIYTPEETDINDNSCISFAY</sequence>
<dbReference type="Proteomes" id="UP000001548">
    <property type="component" value="Unassembled WGS sequence"/>
</dbReference>
<accession>A8BG81</accession>
<dbReference type="GeneID" id="5700020"/>
<dbReference type="KEGG" id="gla:GL50803_0026435"/>